<dbReference type="Proteomes" id="UP000756132">
    <property type="component" value="Chromosome 2"/>
</dbReference>
<organism evidence="1 2">
    <name type="scientific">Passalora fulva</name>
    <name type="common">Tomato leaf mold</name>
    <name type="synonym">Cladosporium fulvum</name>
    <dbReference type="NCBI Taxonomy" id="5499"/>
    <lineage>
        <taxon>Eukaryota</taxon>
        <taxon>Fungi</taxon>
        <taxon>Dikarya</taxon>
        <taxon>Ascomycota</taxon>
        <taxon>Pezizomycotina</taxon>
        <taxon>Dothideomycetes</taxon>
        <taxon>Dothideomycetidae</taxon>
        <taxon>Mycosphaerellales</taxon>
        <taxon>Mycosphaerellaceae</taxon>
        <taxon>Fulvia</taxon>
    </lineage>
</organism>
<name>A0A9Q8P566_PASFU</name>
<keyword evidence="2" id="KW-1185">Reference proteome</keyword>
<dbReference type="GeneID" id="71982583"/>
<protein>
    <submittedName>
        <fullName evidence="1">Uncharacterized protein</fullName>
    </submittedName>
</protein>
<dbReference type="KEGG" id="ffu:CLAFUR5_02705"/>
<dbReference type="RefSeq" id="XP_047758181.1">
    <property type="nucleotide sequence ID" value="XM_047901853.1"/>
</dbReference>
<evidence type="ECO:0000313" key="1">
    <source>
        <dbReference type="EMBL" id="UJO13815.1"/>
    </source>
</evidence>
<proteinExistence type="predicted"/>
<gene>
    <name evidence="1" type="ORF">CLAFUR5_02705</name>
</gene>
<dbReference type="AlphaFoldDB" id="A0A9Q8P566"/>
<accession>A0A9Q8P566</accession>
<sequence length="153" mass="17169">MSHMAKIHIHHHFDGKILPTVPDLRHSRVLRHAPEICGLDHPAQLKFIQAKLQETPGGLFVGSRVYISGAPVRPHAGLPLTRQVGDDFGGKMREYQMGRLARVLGIPLIPTEAPYTYYARSEWVAEKMLRVIGLGERMDLIAKAAVLENIFIF</sequence>
<reference evidence="1" key="2">
    <citation type="journal article" date="2022" name="Microb. Genom.">
        <title>A chromosome-scale genome assembly of the tomato pathogen Cladosporium fulvum reveals a compartmentalized genome architecture and the presence of a dispensable chromosome.</title>
        <authorList>
            <person name="Zaccaron A.Z."/>
            <person name="Chen L.H."/>
            <person name="Samaras A."/>
            <person name="Stergiopoulos I."/>
        </authorList>
    </citation>
    <scope>NUCLEOTIDE SEQUENCE</scope>
    <source>
        <strain evidence="1">Race5_Kim</strain>
    </source>
</reference>
<reference evidence="1" key="1">
    <citation type="submission" date="2021-12" db="EMBL/GenBank/DDBJ databases">
        <authorList>
            <person name="Zaccaron A."/>
            <person name="Stergiopoulos I."/>
        </authorList>
    </citation>
    <scope>NUCLEOTIDE SEQUENCE</scope>
    <source>
        <strain evidence="1">Race5_Kim</strain>
    </source>
</reference>
<evidence type="ECO:0000313" key="2">
    <source>
        <dbReference type="Proteomes" id="UP000756132"/>
    </source>
</evidence>
<dbReference type="EMBL" id="CP090164">
    <property type="protein sequence ID" value="UJO13815.1"/>
    <property type="molecule type" value="Genomic_DNA"/>
</dbReference>